<comment type="caution">
    <text evidence="1">The sequence shown here is derived from an EMBL/GenBank/DDBJ whole genome shotgun (WGS) entry which is preliminary data.</text>
</comment>
<dbReference type="RefSeq" id="WP_377093307.1">
    <property type="nucleotide sequence ID" value="NZ_JBHSJM010000001.1"/>
</dbReference>
<dbReference type="NCBIfam" id="NF040466">
    <property type="entry name" value="ydjY_domain"/>
    <property type="match status" value="1"/>
</dbReference>
<accession>A0ABW5E5Y4</accession>
<protein>
    <submittedName>
        <fullName evidence="1">YdjY domain-containing protein</fullName>
    </submittedName>
</protein>
<dbReference type="EMBL" id="JBHUJC010000046">
    <property type="protein sequence ID" value="MFD2277792.1"/>
    <property type="molecule type" value="Genomic_DNA"/>
</dbReference>
<name>A0ABW5E5Y4_9BACT</name>
<proteinExistence type="predicted"/>
<sequence>MRTVFFFTLLNLGLFADVQKVPEVVQIDETRYRLGAIEIDSAKRTITFPAEVEQTEVLVEYLLVTAQGKVHESVFITEVDALELNIAMKLLGYKESKELIQILDENHEATGVYFKAKDEQTKRLSRLSISVYWELDGKQYHYHPHQLINVESTASHMPNAPWIYSGSMLNKGKLQASLTGDIIAVYTDRTALINYSGEGREDDTIWLPNKKLLPPLSTPVTITLTQTNKPN</sequence>
<reference evidence="2" key="1">
    <citation type="journal article" date="2019" name="Int. J. Syst. Evol. Microbiol.">
        <title>The Global Catalogue of Microorganisms (GCM) 10K type strain sequencing project: providing services to taxonomists for standard genome sequencing and annotation.</title>
        <authorList>
            <consortium name="The Broad Institute Genomics Platform"/>
            <consortium name="The Broad Institute Genome Sequencing Center for Infectious Disease"/>
            <person name="Wu L."/>
            <person name="Ma J."/>
        </authorList>
    </citation>
    <scope>NUCLEOTIDE SEQUENCE [LARGE SCALE GENOMIC DNA]</scope>
    <source>
        <strain evidence="2">JCM 16545</strain>
    </source>
</reference>
<keyword evidence="2" id="KW-1185">Reference proteome</keyword>
<evidence type="ECO:0000313" key="2">
    <source>
        <dbReference type="Proteomes" id="UP001597297"/>
    </source>
</evidence>
<evidence type="ECO:0000313" key="1">
    <source>
        <dbReference type="EMBL" id="MFD2277792.1"/>
    </source>
</evidence>
<dbReference type="InterPro" id="IPR047750">
    <property type="entry name" value="YdjY-like"/>
</dbReference>
<dbReference type="Proteomes" id="UP001597297">
    <property type="component" value="Unassembled WGS sequence"/>
</dbReference>
<organism evidence="1 2">
    <name type="scientific">Rubritalea spongiae</name>
    <dbReference type="NCBI Taxonomy" id="430797"/>
    <lineage>
        <taxon>Bacteria</taxon>
        <taxon>Pseudomonadati</taxon>
        <taxon>Verrucomicrobiota</taxon>
        <taxon>Verrucomicrobiia</taxon>
        <taxon>Verrucomicrobiales</taxon>
        <taxon>Rubritaleaceae</taxon>
        <taxon>Rubritalea</taxon>
    </lineage>
</organism>
<gene>
    <name evidence="1" type="ORF">ACFSQZ_15085</name>
</gene>